<evidence type="ECO:0000313" key="2">
    <source>
        <dbReference type="EMBL" id="SMO68482.1"/>
    </source>
</evidence>
<keyword evidence="1" id="KW-1133">Transmembrane helix</keyword>
<dbReference type="EMBL" id="FXSZ01000006">
    <property type="protein sequence ID" value="SMO68482.1"/>
    <property type="molecule type" value="Genomic_DNA"/>
</dbReference>
<gene>
    <name evidence="2" type="ORF">SAMN06265350_106103</name>
</gene>
<accession>A0A521DA53</accession>
<sequence length="80" mass="8703">MKAHLHISKIGLLVRGFTAVFIIGLAIKLFSVMLGSHNEFADKLGTIGLYIFIAGAAGLMLIMIFHAIIGQGKDWTDMDK</sequence>
<protein>
    <submittedName>
        <fullName evidence="2">Uncharacterized protein</fullName>
    </submittedName>
</protein>
<evidence type="ECO:0000313" key="3">
    <source>
        <dbReference type="Proteomes" id="UP000315971"/>
    </source>
</evidence>
<dbReference type="AlphaFoldDB" id="A0A521DA53"/>
<proteinExistence type="predicted"/>
<reference evidence="2 3" key="1">
    <citation type="submission" date="2017-05" db="EMBL/GenBank/DDBJ databases">
        <authorList>
            <person name="Varghese N."/>
            <person name="Submissions S."/>
        </authorList>
    </citation>
    <scope>NUCLEOTIDE SEQUENCE [LARGE SCALE GENOMIC DNA]</scope>
    <source>
        <strain evidence="2 3">DSM 21342</strain>
    </source>
</reference>
<dbReference type="OrthoDB" id="9883320at2"/>
<organism evidence="2 3">
    <name type="scientific">Solitalea koreensis</name>
    <dbReference type="NCBI Taxonomy" id="543615"/>
    <lineage>
        <taxon>Bacteria</taxon>
        <taxon>Pseudomonadati</taxon>
        <taxon>Bacteroidota</taxon>
        <taxon>Sphingobacteriia</taxon>
        <taxon>Sphingobacteriales</taxon>
        <taxon>Sphingobacteriaceae</taxon>
        <taxon>Solitalea</taxon>
    </lineage>
</organism>
<keyword evidence="3" id="KW-1185">Reference proteome</keyword>
<evidence type="ECO:0000256" key="1">
    <source>
        <dbReference type="SAM" id="Phobius"/>
    </source>
</evidence>
<name>A0A521DA53_9SPHI</name>
<keyword evidence="1" id="KW-0812">Transmembrane</keyword>
<dbReference type="RefSeq" id="WP_142604063.1">
    <property type="nucleotide sequence ID" value="NZ_FXSZ01000006.1"/>
</dbReference>
<feature type="transmembrane region" description="Helical" evidence="1">
    <location>
        <begin position="12"/>
        <end position="35"/>
    </location>
</feature>
<keyword evidence="1" id="KW-0472">Membrane</keyword>
<dbReference type="Proteomes" id="UP000315971">
    <property type="component" value="Unassembled WGS sequence"/>
</dbReference>
<feature type="transmembrane region" description="Helical" evidence="1">
    <location>
        <begin position="47"/>
        <end position="70"/>
    </location>
</feature>